<evidence type="ECO:0000313" key="3">
    <source>
        <dbReference type="Proteomes" id="UP000006578"/>
    </source>
</evidence>
<keyword evidence="1" id="KW-0472">Membrane</keyword>
<accession>Q1GTA0</accession>
<reference evidence="2 3" key="1">
    <citation type="journal article" date="2009" name="Proc. Natl. Acad. Sci. U.S.A.">
        <title>The genomic basis of trophic strategy in marine bacteria.</title>
        <authorList>
            <person name="Lauro F.M."/>
            <person name="McDougald D."/>
            <person name="Thomas T."/>
            <person name="Williams T.J."/>
            <person name="Egan S."/>
            <person name="Rice S."/>
            <person name="DeMaere M.Z."/>
            <person name="Ting L."/>
            <person name="Ertan H."/>
            <person name="Johnson J."/>
            <person name="Ferriera S."/>
            <person name="Lapidus A."/>
            <person name="Anderson I."/>
            <person name="Kyrpides N."/>
            <person name="Munk A.C."/>
            <person name="Detter C."/>
            <person name="Han C.S."/>
            <person name="Brown M.V."/>
            <person name="Robb F.T."/>
            <person name="Kjelleberg S."/>
            <person name="Cavicchioli R."/>
        </authorList>
    </citation>
    <scope>NUCLEOTIDE SEQUENCE [LARGE SCALE GENOMIC DNA]</scope>
    <source>
        <strain evidence="3">DSM 13593 / LMG 18877 / RB2256</strain>
    </source>
</reference>
<keyword evidence="1" id="KW-0812">Transmembrane</keyword>
<dbReference type="KEGG" id="sal:Sala_1408"/>
<dbReference type="AlphaFoldDB" id="Q1GTA0"/>
<dbReference type="HOGENOM" id="CLU_2540825_0_0_5"/>
<sequence>MKTSDFVEKQWRASIWFLKIFPFFILLIVVINIWHDADQGKPFDWMHIVYGIGFLFFTCVLYVFMRLIFKFVRAKVQHDERRS</sequence>
<keyword evidence="1" id="KW-1133">Transmembrane helix</keyword>
<keyword evidence="3" id="KW-1185">Reference proteome</keyword>
<proteinExistence type="predicted"/>
<dbReference type="EMBL" id="CP000356">
    <property type="protein sequence ID" value="ABF53122.1"/>
    <property type="molecule type" value="Genomic_DNA"/>
</dbReference>
<dbReference type="RefSeq" id="WP_011541702.1">
    <property type="nucleotide sequence ID" value="NC_008048.1"/>
</dbReference>
<feature type="transmembrane region" description="Helical" evidence="1">
    <location>
        <begin position="47"/>
        <end position="69"/>
    </location>
</feature>
<organism evidence="2 3">
    <name type="scientific">Sphingopyxis alaskensis (strain DSM 13593 / LMG 18877 / RB2256)</name>
    <name type="common">Sphingomonas alaskensis</name>
    <dbReference type="NCBI Taxonomy" id="317655"/>
    <lineage>
        <taxon>Bacteria</taxon>
        <taxon>Pseudomonadati</taxon>
        <taxon>Pseudomonadota</taxon>
        <taxon>Alphaproteobacteria</taxon>
        <taxon>Sphingomonadales</taxon>
        <taxon>Sphingomonadaceae</taxon>
        <taxon>Sphingopyxis</taxon>
    </lineage>
</organism>
<dbReference type="STRING" id="317655.Sala_1408"/>
<evidence type="ECO:0000256" key="1">
    <source>
        <dbReference type="SAM" id="Phobius"/>
    </source>
</evidence>
<protein>
    <submittedName>
        <fullName evidence="2">Uncharacterized protein</fullName>
    </submittedName>
</protein>
<dbReference type="OrthoDB" id="9898466at2"/>
<dbReference type="Proteomes" id="UP000006578">
    <property type="component" value="Chromosome"/>
</dbReference>
<gene>
    <name evidence="2" type="ordered locus">Sala_1408</name>
</gene>
<evidence type="ECO:0000313" key="2">
    <source>
        <dbReference type="EMBL" id="ABF53122.1"/>
    </source>
</evidence>
<name>Q1GTA0_SPHAL</name>
<feature type="transmembrane region" description="Helical" evidence="1">
    <location>
        <begin position="16"/>
        <end position="35"/>
    </location>
</feature>